<dbReference type="Proteomes" id="UP001295740">
    <property type="component" value="Unassembled WGS sequence"/>
</dbReference>
<protein>
    <submittedName>
        <fullName evidence="1">Uu.00g018440.m01.CDS01</fullName>
    </submittedName>
</protein>
<evidence type="ECO:0000313" key="1">
    <source>
        <dbReference type="EMBL" id="CAJ2513725.1"/>
    </source>
</evidence>
<proteinExistence type="predicted"/>
<dbReference type="EMBL" id="CAUWAG010000020">
    <property type="protein sequence ID" value="CAJ2513725.1"/>
    <property type="molecule type" value="Genomic_DNA"/>
</dbReference>
<reference evidence="1" key="1">
    <citation type="submission" date="2023-10" db="EMBL/GenBank/DDBJ databases">
        <authorList>
            <person name="Hackl T."/>
        </authorList>
    </citation>
    <scope>NUCLEOTIDE SEQUENCE</scope>
</reference>
<dbReference type="AlphaFoldDB" id="A0AAI8VZZ4"/>
<name>A0AAI8VZZ4_9PEZI</name>
<gene>
    <name evidence="1" type="ORF">KHLLAP_LOCUS14193</name>
</gene>
<accession>A0AAI8VZZ4</accession>
<organism evidence="1 2">
    <name type="scientific">Anthostomella pinea</name>
    <dbReference type="NCBI Taxonomy" id="933095"/>
    <lineage>
        <taxon>Eukaryota</taxon>
        <taxon>Fungi</taxon>
        <taxon>Dikarya</taxon>
        <taxon>Ascomycota</taxon>
        <taxon>Pezizomycotina</taxon>
        <taxon>Sordariomycetes</taxon>
        <taxon>Xylariomycetidae</taxon>
        <taxon>Xylariales</taxon>
        <taxon>Xylariaceae</taxon>
        <taxon>Anthostomella</taxon>
    </lineage>
</organism>
<keyword evidence="2" id="KW-1185">Reference proteome</keyword>
<evidence type="ECO:0000313" key="2">
    <source>
        <dbReference type="Proteomes" id="UP001295740"/>
    </source>
</evidence>
<comment type="caution">
    <text evidence="1">The sequence shown here is derived from an EMBL/GenBank/DDBJ whole genome shotgun (WGS) entry which is preliminary data.</text>
</comment>
<sequence>METVAMETQQRFPIMELVPELRQAVAYQCDSKTLEQLIGTCRAMMLDIFILPEPSSELGSLGFHDTPKPEPEASLFGFADFLRGMHCLKEIFICTDNPEGGASQIIESLCQSEITLERVKAFCPLIINGYLDYGASLVTFDDELGFLEGNVKGHNIKHVRFFPSDGVKVNGSQLARLFFYFPNIENLVVHDPDTDLVAAAGLAGSLKKFQRLTRFALELKWQTTQFYDLYHPARDLDKQGMVRDIDVVHLTDWSIGNKWPRSILGKWEWKRQQIGRITRTPN</sequence>